<name>A0A1I3F088_SELRU</name>
<feature type="transmembrane region" description="Helical" evidence="1">
    <location>
        <begin position="415"/>
        <end position="433"/>
    </location>
</feature>
<gene>
    <name evidence="3" type="ORF">SAMN04487861_11266</name>
</gene>
<feature type="transmembrane region" description="Helical" evidence="1">
    <location>
        <begin position="484"/>
        <end position="508"/>
    </location>
</feature>
<feature type="transmembrane region" description="Helical" evidence="1">
    <location>
        <begin position="111"/>
        <end position="132"/>
    </location>
</feature>
<feature type="domain" description="TRAP C4-dicarboxylate transport system permease DctM subunit" evidence="2">
    <location>
        <begin position="127"/>
        <end position="561"/>
    </location>
</feature>
<evidence type="ECO:0000259" key="2">
    <source>
        <dbReference type="Pfam" id="PF06808"/>
    </source>
</evidence>
<dbReference type="AlphaFoldDB" id="A0A1I3F088"/>
<feature type="transmembrane region" description="Helical" evidence="1">
    <location>
        <begin position="568"/>
        <end position="591"/>
    </location>
</feature>
<keyword evidence="1" id="KW-0812">Transmembrane</keyword>
<dbReference type="InterPro" id="IPR010656">
    <property type="entry name" value="DctM"/>
</dbReference>
<accession>A0A1I3F088</accession>
<evidence type="ECO:0000313" key="3">
    <source>
        <dbReference type="EMBL" id="SFI04654.1"/>
    </source>
</evidence>
<evidence type="ECO:0000256" key="1">
    <source>
        <dbReference type="SAM" id="Phobius"/>
    </source>
</evidence>
<keyword evidence="1" id="KW-0472">Membrane</keyword>
<dbReference type="EMBL" id="FOQK01000012">
    <property type="protein sequence ID" value="SFI04654.1"/>
    <property type="molecule type" value="Genomic_DNA"/>
</dbReference>
<dbReference type="OrthoDB" id="9759894at2"/>
<feature type="transmembrane region" description="Helical" evidence="1">
    <location>
        <begin position="185"/>
        <end position="208"/>
    </location>
</feature>
<dbReference type="InterPro" id="IPR011853">
    <property type="entry name" value="TRAP_DctM-Dct_fused"/>
</dbReference>
<feature type="transmembrane region" description="Helical" evidence="1">
    <location>
        <begin position="139"/>
        <end position="157"/>
    </location>
</feature>
<feature type="transmembrane region" description="Helical" evidence="1">
    <location>
        <begin position="541"/>
        <end position="561"/>
    </location>
</feature>
<feature type="transmembrane region" description="Helical" evidence="1">
    <location>
        <begin position="88"/>
        <end position="105"/>
    </location>
</feature>
<sequence>MKESEAKKAEDILKKYDKESDTMEYTGLMAKIVAAIAIAFSVFQLYTATFGVLDAQLQRGVHLGFGLALVYLLYPTCKSWSRHRLHPFDLLLAILGAAAPAYIIYEYQNLVLRAGTVSDIDLGVGLLGILLVIEATRRVVGLPMVCVVLAFLAYAFAGPYMPGVLAHRGLTVSQLVSHLYFTTEGIFGIPLGVSSTFIFLFILFGAYLESTGLGKFFIDLANSIAGWASGGPAKVAVLSSGLMGTVSGSSVANVVGTGSLTIPMMKKLGYHKNFAGAVEAAASTGGQLMPPVMGAAAFLMAEFVGVPYIDIVKAAVVPAFLYFAGVWLGVHFEAKRENLKGIPRDQLPKIMTLVRERGHLAIPLILIVYLLVSGYTPMRAALVAIVLSIVCSALRKSTRMKPIEIVRGLENGARNVLGVLVACAAAGIIIGVVTKTGVGLKLASGLLQLSGGMLLPTMFFTMITAIILGMGVPTTANYVITSTIAAPALVQMGVPVLAAHMFVFYFGIIADVTPPVALAAYAGSGISGGNALKTGINASKLAIAAFIIPYIFVLSPVLLMMEGSVVELLFSTVTALAGMIALSSALIGYLAANCLWLERILLVVGGLLMIQPGLLTDAIGLTLFGAVLAYQFKRRKSEAQTV</sequence>
<feature type="transmembrane region" description="Helical" evidence="1">
    <location>
        <begin position="28"/>
        <end position="47"/>
    </location>
</feature>
<dbReference type="Pfam" id="PF06808">
    <property type="entry name" value="DctM"/>
    <property type="match status" value="1"/>
</dbReference>
<dbReference type="PANTHER" id="PTHR43849">
    <property type="entry name" value="BLL3936 PROTEIN"/>
    <property type="match status" value="1"/>
</dbReference>
<evidence type="ECO:0000313" key="4">
    <source>
        <dbReference type="Proteomes" id="UP000183639"/>
    </source>
</evidence>
<dbReference type="PANTHER" id="PTHR43849:SF2">
    <property type="entry name" value="BLL3936 PROTEIN"/>
    <property type="match status" value="1"/>
</dbReference>
<protein>
    <submittedName>
        <fullName evidence="3">TRAP transporter, 4TM/12TM fusion protein</fullName>
    </submittedName>
</protein>
<proteinExistence type="predicted"/>
<keyword evidence="1" id="KW-1133">Transmembrane helix</keyword>
<feature type="transmembrane region" description="Helical" evidence="1">
    <location>
        <begin position="378"/>
        <end position="394"/>
    </location>
</feature>
<dbReference type="NCBIfam" id="TIGR02123">
    <property type="entry name" value="TRAP_fused"/>
    <property type="match status" value="1"/>
</dbReference>
<dbReference type="RefSeq" id="WP_075443658.1">
    <property type="nucleotide sequence ID" value="NZ_FOQK01000012.1"/>
</dbReference>
<feature type="transmembrane region" description="Helical" evidence="1">
    <location>
        <begin position="59"/>
        <end position="76"/>
    </location>
</feature>
<feature type="transmembrane region" description="Helical" evidence="1">
    <location>
        <begin position="453"/>
        <end position="472"/>
    </location>
</feature>
<reference evidence="3 4" key="1">
    <citation type="submission" date="2016-10" db="EMBL/GenBank/DDBJ databases">
        <authorList>
            <person name="de Groot N.N."/>
        </authorList>
    </citation>
    <scope>NUCLEOTIDE SEQUENCE [LARGE SCALE GENOMIC DNA]</scope>
    <source>
        <strain evidence="3 4">Z108</strain>
    </source>
</reference>
<feature type="transmembrane region" description="Helical" evidence="1">
    <location>
        <begin position="603"/>
        <end position="630"/>
    </location>
</feature>
<feature type="transmembrane region" description="Helical" evidence="1">
    <location>
        <begin position="353"/>
        <end position="372"/>
    </location>
</feature>
<feature type="transmembrane region" description="Helical" evidence="1">
    <location>
        <begin position="315"/>
        <end position="332"/>
    </location>
</feature>
<dbReference type="Proteomes" id="UP000183639">
    <property type="component" value="Unassembled WGS sequence"/>
</dbReference>
<organism evidence="3 4">
    <name type="scientific">Selenomonas ruminantium</name>
    <dbReference type="NCBI Taxonomy" id="971"/>
    <lineage>
        <taxon>Bacteria</taxon>
        <taxon>Bacillati</taxon>
        <taxon>Bacillota</taxon>
        <taxon>Negativicutes</taxon>
        <taxon>Selenomonadales</taxon>
        <taxon>Selenomonadaceae</taxon>
        <taxon>Selenomonas</taxon>
    </lineage>
</organism>